<accession>A0ACB9HEF4</accession>
<dbReference type="Proteomes" id="UP001056120">
    <property type="component" value="Linkage Group LG12"/>
</dbReference>
<reference evidence="2" key="1">
    <citation type="journal article" date="2022" name="Mol. Ecol. Resour.">
        <title>The genomes of chicory, endive, great burdock and yacon provide insights into Asteraceae palaeo-polyploidization history and plant inulin production.</title>
        <authorList>
            <person name="Fan W."/>
            <person name="Wang S."/>
            <person name="Wang H."/>
            <person name="Wang A."/>
            <person name="Jiang F."/>
            <person name="Liu H."/>
            <person name="Zhao H."/>
            <person name="Xu D."/>
            <person name="Zhang Y."/>
        </authorList>
    </citation>
    <scope>NUCLEOTIDE SEQUENCE [LARGE SCALE GENOMIC DNA]</scope>
    <source>
        <strain evidence="2">cv. Yunnan</strain>
    </source>
</reference>
<name>A0ACB9HEF4_9ASTR</name>
<evidence type="ECO:0000313" key="1">
    <source>
        <dbReference type="EMBL" id="KAI3794273.1"/>
    </source>
</evidence>
<dbReference type="EMBL" id="CM042029">
    <property type="protein sequence ID" value="KAI3794273.1"/>
    <property type="molecule type" value="Genomic_DNA"/>
</dbReference>
<reference evidence="1 2" key="2">
    <citation type="journal article" date="2022" name="Mol. Ecol. Resour.">
        <title>The genomes of chicory, endive, great burdock and yacon provide insights into Asteraceae paleo-polyploidization history and plant inulin production.</title>
        <authorList>
            <person name="Fan W."/>
            <person name="Wang S."/>
            <person name="Wang H."/>
            <person name="Wang A."/>
            <person name="Jiang F."/>
            <person name="Liu H."/>
            <person name="Zhao H."/>
            <person name="Xu D."/>
            <person name="Zhang Y."/>
        </authorList>
    </citation>
    <scope>NUCLEOTIDE SEQUENCE [LARGE SCALE GENOMIC DNA]</scope>
    <source>
        <strain evidence="2">cv. Yunnan</strain>
        <tissue evidence="1">Leaves</tissue>
    </source>
</reference>
<comment type="caution">
    <text evidence="1">The sequence shown here is derived from an EMBL/GenBank/DDBJ whole genome shotgun (WGS) entry which is preliminary data.</text>
</comment>
<sequence>MLATSATFNRWQRWQWSKGVSGDGGGSNGRIKTSISKTHHHLTNPHPPPPQNPTLLRRRQWGKLETFSGENFPSGIGS</sequence>
<organism evidence="1 2">
    <name type="scientific">Smallanthus sonchifolius</name>
    <dbReference type="NCBI Taxonomy" id="185202"/>
    <lineage>
        <taxon>Eukaryota</taxon>
        <taxon>Viridiplantae</taxon>
        <taxon>Streptophyta</taxon>
        <taxon>Embryophyta</taxon>
        <taxon>Tracheophyta</taxon>
        <taxon>Spermatophyta</taxon>
        <taxon>Magnoliopsida</taxon>
        <taxon>eudicotyledons</taxon>
        <taxon>Gunneridae</taxon>
        <taxon>Pentapetalae</taxon>
        <taxon>asterids</taxon>
        <taxon>campanulids</taxon>
        <taxon>Asterales</taxon>
        <taxon>Asteraceae</taxon>
        <taxon>Asteroideae</taxon>
        <taxon>Heliantheae alliance</taxon>
        <taxon>Millerieae</taxon>
        <taxon>Smallanthus</taxon>
    </lineage>
</organism>
<proteinExistence type="predicted"/>
<evidence type="ECO:0000313" key="2">
    <source>
        <dbReference type="Proteomes" id="UP001056120"/>
    </source>
</evidence>
<gene>
    <name evidence="1" type="ORF">L1987_36902</name>
</gene>
<protein>
    <submittedName>
        <fullName evidence="1">Uncharacterized protein</fullName>
    </submittedName>
</protein>
<keyword evidence="2" id="KW-1185">Reference proteome</keyword>